<feature type="transmembrane region" description="Helical" evidence="2">
    <location>
        <begin position="225"/>
        <end position="252"/>
    </location>
</feature>
<evidence type="ECO:0000313" key="4">
    <source>
        <dbReference type="Proteomes" id="UP000735302"/>
    </source>
</evidence>
<evidence type="ECO:0000256" key="2">
    <source>
        <dbReference type="SAM" id="Phobius"/>
    </source>
</evidence>
<keyword evidence="4" id="KW-1185">Reference proteome</keyword>
<comment type="caution">
    <text evidence="3">The sequence shown here is derived from an EMBL/GenBank/DDBJ whole genome shotgun (WGS) entry which is preliminary data.</text>
</comment>
<feature type="transmembrane region" description="Helical" evidence="2">
    <location>
        <begin position="567"/>
        <end position="588"/>
    </location>
</feature>
<feature type="transmembrane region" description="Helical" evidence="2">
    <location>
        <begin position="166"/>
        <end position="187"/>
    </location>
</feature>
<name>A0AAV4B7W4_9GAST</name>
<feature type="transmembrane region" description="Helical" evidence="2">
    <location>
        <begin position="633"/>
        <end position="652"/>
    </location>
</feature>
<feature type="transmembrane region" description="Helical" evidence="2">
    <location>
        <begin position="124"/>
        <end position="145"/>
    </location>
</feature>
<feature type="transmembrane region" description="Helical" evidence="2">
    <location>
        <begin position="79"/>
        <end position="112"/>
    </location>
</feature>
<dbReference type="EMBL" id="BLXT01004605">
    <property type="protein sequence ID" value="GFO15243.1"/>
    <property type="molecule type" value="Genomic_DNA"/>
</dbReference>
<feature type="transmembrane region" description="Helical" evidence="2">
    <location>
        <begin position="609"/>
        <end position="627"/>
    </location>
</feature>
<feature type="transmembrane region" description="Helical" evidence="2">
    <location>
        <begin position="350"/>
        <end position="371"/>
    </location>
</feature>
<evidence type="ECO:0000313" key="3">
    <source>
        <dbReference type="EMBL" id="GFO15243.1"/>
    </source>
</evidence>
<feature type="region of interest" description="Disordered" evidence="1">
    <location>
        <begin position="14"/>
        <end position="40"/>
    </location>
</feature>
<keyword evidence="2" id="KW-0472">Membrane</keyword>
<keyword evidence="2" id="KW-0812">Transmembrane</keyword>
<feature type="transmembrane region" description="Helical" evidence="2">
    <location>
        <begin position="299"/>
        <end position="319"/>
    </location>
</feature>
<feature type="transmembrane region" description="Helical" evidence="2">
    <location>
        <begin position="264"/>
        <end position="287"/>
    </location>
</feature>
<feature type="transmembrane region" description="Helical" evidence="2">
    <location>
        <begin position="692"/>
        <end position="714"/>
    </location>
</feature>
<proteinExistence type="predicted"/>
<organism evidence="3 4">
    <name type="scientific">Plakobranchus ocellatus</name>
    <dbReference type="NCBI Taxonomy" id="259542"/>
    <lineage>
        <taxon>Eukaryota</taxon>
        <taxon>Metazoa</taxon>
        <taxon>Spiralia</taxon>
        <taxon>Lophotrochozoa</taxon>
        <taxon>Mollusca</taxon>
        <taxon>Gastropoda</taxon>
        <taxon>Heterobranchia</taxon>
        <taxon>Euthyneura</taxon>
        <taxon>Panpulmonata</taxon>
        <taxon>Sacoglossa</taxon>
        <taxon>Placobranchoidea</taxon>
        <taxon>Plakobranchidae</taxon>
        <taxon>Plakobranchus</taxon>
    </lineage>
</organism>
<feature type="transmembrane region" description="Helical" evidence="2">
    <location>
        <begin position="325"/>
        <end position="345"/>
    </location>
</feature>
<protein>
    <submittedName>
        <fullName evidence="3">Uncharacterized protein</fullName>
    </submittedName>
</protein>
<dbReference type="PANTHER" id="PTHR35313">
    <property type="entry name" value="NO EXINE FORMATION 1"/>
    <property type="match status" value="1"/>
</dbReference>
<feature type="transmembrane region" description="Helical" evidence="2">
    <location>
        <begin position="664"/>
        <end position="686"/>
    </location>
</feature>
<sequence length="812" mass="88544">MMESFLVDAENSLHYRSNNTQNNGQGSSCDESDEDPMDDPFLYDKFLPDPAWAKVNKEEEDTKPKVLVDPGPFRYNQRVFVTCLPALLLVLALGGETLVLMGSIGTTAVAIVSQLGDSRRLSLWHFFVLVLVNVFVVLTACWILLQFKAFRMEEPNLSAVMEQMLFTIYPFVCTALLCWGLGAVLPVSVIPTLFSLIWFILLQLYLTPTLSSFRSQSTPDESLDVVQMPIVAATVIVFVILGPFLYTFLSIIVASSGPLTIMSLIHFLFILSLTLFLSTLLSIRQIFEYLGLPYSTAIYVRWGSGIVCTAICYPVLKAFGFDSHFLPLLPVAIAIFATLGVVLAFKKRQVIMAGLAFVLVTSLIALFVLWIQRMPHNLQHYFIGFFPLNGFYLLMCAHFLLCLLCLWTSSLDSSDLLGVLLVVQASALTACEVSLHNSGLYSTTLLLLSGLMATYMTYRLQLVGKVARGAATIATTVHVAKALSSATAVVLDTGGGGLVTLYGLMAVSCMAYAVASVFVYHGTDNIGQLHNFHVAKHILMLLVALAVNSHHLLLPLAMLMFQGSQSYTNVIGLWCMLGGGLMLLYSQAVIGNSPDDSSSSSSSKTNSQLVLKLALGLASMGVVVMSVHPHLALTFHSLFQWVEIVSLFLLVSMLSTRPKMSPGWALLSLLTLAVCPGIRACLVLWLELHIPNAVLCVAISSALVILIFVCVFTLEMTEASERLMKFSCGQSCTFPMLCCVWPSALSSLSSSLFCSVTVHHWFPFPAVVGTAHSQCCAVCGHQLCTGHPHLCLCLHAGDDRGLRTTNEIQVCA</sequence>
<dbReference type="PANTHER" id="PTHR35313:SF1">
    <property type="entry name" value="NO EXINE FORMATION 1"/>
    <property type="match status" value="1"/>
</dbReference>
<gene>
    <name evidence="3" type="ORF">PoB_004174800</name>
</gene>
<dbReference type="Proteomes" id="UP000735302">
    <property type="component" value="Unassembled WGS sequence"/>
</dbReference>
<accession>A0AAV4B7W4</accession>
<feature type="compositionally biased region" description="Low complexity" evidence="1">
    <location>
        <begin position="17"/>
        <end position="28"/>
    </location>
</feature>
<dbReference type="AlphaFoldDB" id="A0AAV4B7W4"/>
<keyword evidence="2" id="KW-1133">Transmembrane helix</keyword>
<feature type="transmembrane region" description="Helical" evidence="2">
    <location>
        <begin position="539"/>
        <end position="561"/>
    </location>
</feature>
<feature type="transmembrane region" description="Helical" evidence="2">
    <location>
        <begin position="497"/>
        <end position="519"/>
    </location>
</feature>
<feature type="transmembrane region" description="Helical" evidence="2">
    <location>
        <begin position="391"/>
        <end position="409"/>
    </location>
</feature>
<evidence type="ECO:0000256" key="1">
    <source>
        <dbReference type="SAM" id="MobiDB-lite"/>
    </source>
</evidence>
<feature type="transmembrane region" description="Helical" evidence="2">
    <location>
        <begin position="441"/>
        <end position="458"/>
    </location>
</feature>
<reference evidence="3 4" key="1">
    <citation type="journal article" date="2021" name="Elife">
        <title>Chloroplast acquisition without the gene transfer in kleptoplastic sea slugs, Plakobranchus ocellatus.</title>
        <authorList>
            <person name="Maeda T."/>
            <person name="Takahashi S."/>
            <person name="Yoshida T."/>
            <person name="Shimamura S."/>
            <person name="Takaki Y."/>
            <person name="Nagai Y."/>
            <person name="Toyoda A."/>
            <person name="Suzuki Y."/>
            <person name="Arimoto A."/>
            <person name="Ishii H."/>
            <person name="Satoh N."/>
            <person name="Nishiyama T."/>
            <person name="Hasebe M."/>
            <person name="Maruyama T."/>
            <person name="Minagawa J."/>
            <person name="Obokata J."/>
            <person name="Shigenobu S."/>
        </authorList>
    </citation>
    <scope>NUCLEOTIDE SEQUENCE [LARGE SCALE GENOMIC DNA]</scope>
</reference>